<feature type="transmembrane region" description="Helical" evidence="1">
    <location>
        <begin position="15"/>
        <end position="35"/>
    </location>
</feature>
<keyword evidence="1" id="KW-0472">Membrane</keyword>
<reference evidence="2 3" key="1">
    <citation type="journal article" date="2012" name="Extremophiles">
        <title>Thermotomaculum hydrothermale gen. nov., sp. nov., a novel heterotrophic thermophile within the phylum Acidobacteria from a deep-sea hydrothermal vent chimney in the Southern Okinawa Trough.</title>
        <authorList>
            <person name="Izumi H."/>
            <person name="Nunoura T."/>
            <person name="Miyazaki M."/>
            <person name="Mino S."/>
            <person name="Toki T."/>
            <person name="Takai K."/>
            <person name="Sako Y."/>
            <person name="Sawabe T."/>
            <person name="Nakagawa S."/>
        </authorList>
    </citation>
    <scope>NUCLEOTIDE SEQUENCE [LARGE SCALE GENOMIC DNA]</scope>
    <source>
        <strain evidence="2 3">AC55</strain>
    </source>
</reference>
<protein>
    <submittedName>
        <fullName evidence="2">ATP synthase protein I</fullName>
    </submittedName>
</protein>
<gene>
    <name evidence="2" type="primary">atpI</name>
    <name evidence="2" type="ORF">TTHT_1188</name>
</gene>
<evidence type="ECO:0000313" key="2">
    <source>
        <dbReference type="EMBL" id="BBB32717.1"/>
    </source>
</evidence>
<sequence length="87" mass="10256">MENKDKEIRAQKRRLWAELSSAGIQFPVSIGIGYFMGKYLDKWFNTYPYLTIIFSIFGVVAAFVNIFRLNSQLTKLEEKERKLKDED</sequence>
<keyword evidence="1" id="KW-0812">Transmembrane</keyword>
<feature type="transmembrane region" description="Helical" evidence="1">
    <location>
        <begin position="47"/>
        <end position="67"/>
    </location>
</feature>
<dbReference type="RefSeq" id="WP_201327020.1">
    <property type="nucleotide sequence ID" value="NZ_AP017470.1"/>
</dbReference>
<dbReference type="KEGG" id="thyd:TTHT_1188"/>
<proteinExistence type="predicted"/>
<keyword evidence="3" id="KW-1185">Reference proteome</keyword>
<keyword evidence="1" id="KW-1133">Transmembrane helix</keyword>
<dbReference type="InterPro" id="IPR032820">
    <property type="entry name" value="ATPase_put"/>
</dbReference>
<accession>A0A7R6SZG4</accession>
<name>A0A7R6SZG4_9BACT</name>
<dbReference type="AlphaFoldDB" id="A0A7R6SZG4"/>
<dbReference type="Pfam" id="PF09527">
    <property type="entry name" value="ATPase_gene1"/>
    <property type="match status" value="1"/>
</dbReference>
<dbReference type="Proteomes" id="UP000595564">
    <property type="component" value="Chromosome"/>
</dbReference>
<evidence type="ECO:0000256" key="1">
    <source>
        <dbReference type="SAM" id="Phobius"/>
    </source>
</evidence>
<dbReference type="EMBL" id="AP017470">
    <property type="protein sequence ID" value="BBB32717.1"/>
    <property type="molecule type" value="Genomic_DNA"/>
</dbReference>
<evidence type="ECO:0000313" key="3">
    <source>
        <dbReference type="Proteomes" id="UP000595564"/>
    </source>
</evidence>
<organism evidence="2 3">
    <name type="scientific">Thermotomaculum hydrothermale</name>
    <dbReference type="NCBI Taxonomy" id="981385"/>
    <lineage>
        <taxon>Bacteria</taxon>
        <taxon>Pseudomonadati</taxon>
        <taxon>Acidobacteriota</taxon>
        <taxon>Holophagae</taxon>
        <taxon>Thermotomaculales</taxon>
        <taxon>Thermotomaculaceae</taxon>
        <taxon>Thermotomaculum</taxon>
    </lineage>
</organism>